<dbReference type="Proteomes" id="UP000663880">
    <property type="component" value="Unassembled WGS sequence"/>
</dbReference>
<feature type="compositionally biased region" description="Basic and acidic residues" evidence="1">
    <location>
        <begin position="293"/>
        <end position="306"/>
    </location>
</feature>
<evidence type="ECO:0000256" key="1">
    <source>
        <dbReference type="SAM" id="MobiDB-lite"/>
    </source>
</evidence>
<evidence type="ECO:0000313" key="3">
    <source>
        <dbReference type="Proteomes" id="UP000663880"/>
    </source>
</evidence>
<feature type="compositionally biased region" description="Polar residues" evidence="1">
    <location>
        <begin position="224"/>
        <end position="234"/>
    </location>
</feature>
<comment type="caution">
    <text evidence="2">The sequence shown here is derived from an EMBL/GenBank/DDBJ whole genome shotgun (WGS) entry which is preliminary data.</text>
</comment>
<organism evidence="2 3">
    <name type="scientific">Pieris macdunnoughi</name>
    <dbReference type="NCBI Taxonomy" id="345717"/>
    <lineage>
        <taxon>Eukaryota</taxon>
        <taxon>Metazoa</taxon>
        <taxon>Ecdysozoa</taxon>
        <taxon>Arthropoda</taxon>
        <taxon>Hexapoda</taxon>
        <taxon>Insecta</taxon>
        <taxon>Pterygota</taxon>
        <taxon>Neoptera</taxon>
        <taxon>Endopterygota</taxon>
        <taxon>Lepidoptera</taxon>
        <taxon>Glossata</taxon>
        <taxon>Ditrysia</taxon>
        <taxon>Papilionoidea</taxon>
        <taxon>Pieridae</taxon>
        <taxon>Pierinae</taxon>
        <taxon>Pieris</taxon>
    </lineage>
</organism>
<evidence type="ECO:0000313" key="2">
    <source>
        <dbReference type="EMBL" id="CAF4740945.1"/>
    </source>
</evidence>
<reference evidence="2" key="1">
    <citation type="submission" date="2021-02" db="EMBL/GenBank/DDBJ databases">
        <authorList>
            <person name="Steward A R."/>
        </authorList>
    </citation>
    <scope>NUCLEOTIDE SEQUENCE</scope>
</reference>
<dbReference type="OrthoDB" id="7488133at2759"/>
<sequence>MPCLKNQVQQLLEQNYKLAQKVQKLKIVSGKKENHLCELRKETHDLRIQISILRNKGSDCAQRLETALQMFTKTALTHLVQGSNAVTSIIECMENYMIEREEIEISSVQSLIDSTPNTERNYNHNKHVASLTSCQGSNKNHKGQVRPSSRRVLKEGYKPLTMIDEDNMTPYQNTSVEDMGLDEENGGFSVQEDGANTPRDERRLDQPMESPIPLDSPCFDDDSPWSNNKQSQDGSPWEKPGPSRNEKEKANSSLENECVAEVSPYLPSQEIEEGNSHKPLLKYRCQKSDSQNSEDRPEFDASNEHNSHGAVNICLNRFLDRIICTRGFDNSMEETAIHWKATLDQYLVELTGMEVNYY</sequence>
<keyword evidence="3" id="KW-1185">Reference proteome</keyword>
<name>A0A821KW81_9NEOP</name>
<feature type="region of interest" description="Disordered" evidence="1">
    <location>
        <begin position="285"/>
        <end position="306"/>
    </location>
</feature>
<protein>
    <submittedName>
        <fullName evidence="2">Uncharacterized protein</fullName>
    </submittedName>
</protein>
<feature type="compositionally biased region" description="Basic residues" evidence="1">
    <location>
        <begin position="139"/>
        <end position="151"/>
    </location>
</feature>
<proteinExistence type="predicted"/>
<dbReference type="AlphaFoldDB" id="A0A821KW81"/>
<feature type="region of interest" description="Disordered" evidence="1">
    <location>
        <begin position="130"/>
        <end position="258"/>
    </location>
</feature>
<gene>
    <name evidence="2" type="ORF">PMACD_LOCUS1</name>
</gene>
<accession>A0A821KW81</accession>
<dbReference type="EMBL" id="CAJOBZ010000001">
    <property type="protein sequence ID" value="CAF4740945.1"/>
    <property type="molecule type" value="Genomic_DNA"/>
</dbReference>